<comment type="function">
    <text evidence="2 17">Acts on leucine, isoleucine and valine.</text>
</comment>
<dbReference type="Proteomes" id="UP000199412">
    <property type="component" value="Unassembled WGS sequence"/>
</dbReference>
<dbReference type="Gene3D" id="3.30.470.10">
    <property type="match status" value="1"/>
</dbReference>
<dbReference type="InterPro" id="IPR043132">
    <property type="entry name" value="BCAT-like_C"/>
</dbReference>
<comment type="pathway">
    <text evidence="4 17">Amino-acid biosynthesis; L-valine biosynthesis; L-valine from pyruvate: step 4/4.</text>
</comment>
<keyword evidence="11 17" id="KW-0100">Branched-chain amino acid biosynthesis</keyword>
<evidence type="ECO:0000256" key="9">
    <source>
        <dbReference type="ARBA" id="ARBA00022679"/>
    </source>
</evidence>
<comment type="catalytic activity">
    <reaction evidence="12 17">
        <text>L-valine + 2-oxoglutarate = 3-methyl-2-oxobutanoate + L-glutamate</text>
        <dbReference type="Rhea" id="RHEA:24813"/>
        <dbReference type="ChEBI" id="CHEBI:11851"/>
        <dbReference type="ChEBI" id="CHEBI:16810"/>
        <dbReference type="ChEBI" id="CHEBI:29985"/>
        <dbReference type="ChEBI" id="CHEBI:57762"/>
        <dbReference type="EC" id="2.6.1.42"/>
    </reaction>
</comment>
<dbReference type="NCBIfam" id="NF005726">
    <property type="entry name" value="PRK07544.1"/>
    <property type="match status" value="1"/>
</dbReference>
<evidence type="ECO:0000256" key="15">
    <source>
        <dbReference type="RuleBase" id="RU004106"/>
    </source>
</evidence>
<proteinExistence type="inferred from homology"/>
<name>A0A1G6XBM1_9PROT</name>
<dbReference type="InterPro" id="IPR005785">
    <property type="entry name" value="B_amino_transI"/>
</dbReference>
<dbReference type="InterPro" id="IPR043131">
    <property type="entry name" value="BCAT-like_N"/>
</dbReference>
<evidence type="ECO:0000256" key="2">
    <source>
        <dbReference type="ARBA" id="ARBA00003109"/>
    </source>
</evidence>
<dbReference type="EC" id="2.6.1.42" evidence="17"/>
<dbReference type="PROSITE" id="PS00770">
    <property type="entry name" value="AA_TRANSFER_CLASS_4"/>
    <property type="match status" value="1"/>
</dbReference>
<dbReference type="GO" id="GO:0009099">
    <property type="term" value="P:L-valine biosynthetic process"/>
    <property type="evidence" value="ECO:0007669"/>
    <property type="project" value="UniProtKB-UniPathway"/>
</dbReference>
<dbReference type="PANTHER" id="PTHR42743:SF11">
    <property type="entry name" value="AMINODEOXYCHORISMATE LYASE"/>
    <property type="match status" value="1"/>
</dbReference>
<keyword evidence="10 16" id="KW-0663">Pyridoxal phosphate</keyword>
<dbReference type="Pfam" id="PF01063">
    <property type="entry name" value="Aminotran_4"/>
    <property type="match status" value="1"/>
</dbReference>
<dbReference type="GO" id="GO:0052656">
    <property type="term" value="F:L-isoleucine-2-oxoglutarate transaminase activity"/>
    <property type="evidence" value="ECO:0007669"/>
    <property type="project" value="RHEA"/>
</dbReference>
<dbReference type="InterPro" id="IPR050571">
    <property type="entry name" value="Class-IV_PLP-Dep_Aminotrnsfr"/>
</dbReference>
<evidence type="ECO:0000256" key="13">
    <source>
        <dbReference type="ARBA" id="ARBA00048798"/>
    </source>
</evidence>
<comment type="catalytic activity">
    <reaction evidence="14 17">
        <text>L-leucine + 2-oxoglutarate = 4-methyl-2-oxopentanoate + L-glutamate</text>
        <dbReference type="Rhea" id="RHEA:18321"/>
        <dbReference type="ChEBI" id="CHEBI:16810"/>
        <dbReference type="ChEBI" id="CHEBI:17865"/>
        <dbReference type="ChEBI" id="CHEBI:29985"/>
        <dbReference type="ChEBI" id="CHEBI:57427"/>
        <dbReference type="EC" id="2.6.1.42"/>
    </reaction>
</comment>
<dbReference type="PANTHER" id="PTHR42743">
    <property type="entry name" value="AMINO-ACID AMINOTRANSFERASE"/>
    <property type="match status" value="1"/>
</dbReference>
<evidence type="ECO:0000256" key="12">
    <source>
        <dbReference type="ARBA" id="ARBA00048212"/>
    </source>
</evidence>
<comment type="catalytic activity">
    <reaction evidence="13 17">
        <text>L-isoleucine + 2-oxoglutarate = (S)-3-methyl-2-oxopentanoate + L-glutamate</text>
        <dbReference type="Rhea" id="RHEA:24801"/>
        <dbReference type="ChEBI" id="CHEBI:16810"/>
        <dbReference type="ChEBI" id="CHEBI:29985"/>
        <dbReference type="ChEBI" id="CHEBI:35146"/>
        <dbReference type="ChEBI" id="CHEBI:58045"/>
        <dbReference type="EC" id="2.6.1.42"/>
    </reaction>
</comment>
<evidence type="ECO:0000256" key="7">
    <source>
        <dbReference type="ARBA" id="ARBA00022576"/>
    </source>
</evidence>
<evidence type="ECO:0000256" key="14">
    <source>
        <dbReference type="ARBA" id="ARBA00049229"/>
    </source>
</evidence>
<evidence type="ECO:0000256" key="5">
    <source>
        <dbReference type="ARBA" id="ARBA00005072"/>
    </source>
</evidence>
<evidence type="ECO:0000256" key="4">
    <source>
        <dbReference type="ARBA" id="ARBA00004931"/>
    </source>
</evidence>
<comment type="pathway">
    <text evidence="5 17">Amino-acid biosynthesis; L-leucine biosynthesis; L-leucine from 3-methyl-2-oxobutanoate: step 4/4.</text>
</comment>
<dbReference type="NCBIfam" id="NF005146">
    <property type="entry name" value="PRK06606.1"/>
    <property type="match status" value="1"/>
</dbReference>
<dbReference type="GO" id="GO:0009098">
    <property type="term" value="P:L-leucine biosynthetic process"/>
    <property type="evidence" value="ECO:0007669"/>
    <property type="project" value="UniProtKB-UniPathway"/>
</dbReference>
<evidence type="ECO:0000313" key="18">
    <source>
        <dbReference type="EMBL" id="SDD74685.1"/>
    </source>
</evidence>
<dbReference type="UniPathway" id="UPA00048">
    <property type="reaction ID" value="UER00073"/>
</dbReference>
<organism evidence="18 19">
    <name type="scientific">Rhodospira trueperi</name>
    <dbReference type="NCBI Taxonomy" id="69960"/>
    <lineage>
        <taxon>Bacteria</taxon>
        <taxon>Pseudomonadati</taxon>
        <taxon>Pseudomonadota</taxon>
        <taxon>Alphaproteobacteria</taxon>
        <taxon>Rhodospirillales</taxon>
        <taxon>Rhodospirillaceae</taxon>
        <taxon>Rhodospira</taxon>
    </lineage>
</organism>
<accession>A0A1G6XBM1</accession>
<dbReference type="STRING" id="69960.SAMN05421720_101414"/>
<comment type="cofactor">
    <cofactor evidence="1 16">
        <name>pyridoxal 5'-phosphate</name>
        <dbReference type="ChEBI" id="CHEBI:597326"/>
    </cofactor>
</comment>
<dbReference type="SUPFAM" id="SSF56752">
    <property type="entry name" value="D-aminoacid aminotransferase-like PLP-dependent enzymes"/>
    <property type="match status" value="1"/>
</dbReference>
<evidence type="ECO:0000256" key="17">
    <source>
        <dbReference type="RuleBase" id="RU364094"/>
    </source>
</evidence>
<dbReference type="UniPathway" id="UPA00047">
    <property type="reaction ID" value="UER00058"/>
</dbReference>
<dbReference type="GO" id="GO:0052655">
    <property type="term" value="F:L-valine-2-oxoglutarate transaminase activity"/>
    <property type="evidence" value="ECO:0007669"/>
    <property type="project" value="RHEA"/>
</dbReference>
<dbReference type="FunFam" id="3.20.10.10:FF:000002">
    <property type="entry name" value="D-alanine aminotransferase"/>
    <property type="match status" value="1"/>
</dbReference>
<keyword evidence="9 17" id="KW-0808">Transferase</keyword>
<keyword evidence="19" id="KW-1185">Reference proteome</keyword>
<sequence>MANAPFDDRDGTIWFNGELVDWRSAKVHVLTHALHYASSVFEGERVYNGTVFKLTEHTERLHESARLMGFQIPYSINEINAAHDVVLKANAISDGYVRPLAWRGSEMMGVSAQKNRINLAIAAWEWPSYFSPEARMAGIKLAISDWRRPDPACAPVQAKAAGLYMICTLSKHKAEQEGFHDALMLDWRGRVAEATGANIFFLMPDGKLHTPVPDCFLDGITRRTVIGLAIEAGLEVVERPIMPEEIAQAEEVFLTGTAAEVTPVGQIGNDTFTPGTVTRLLIKAYDRAVGRTNDLTAAASTSAS</sequence>
<dbReference type="RefSeq" id="WP_092782120.1">
    <property type="nucleotide sequence ID" value="NZ_FNAP01000001.1"/>
</dbReference>
<evidence type="ECO:0000256" key="3">
    <source>
        <dbReference type="ARBA" id="ARBA00004824"/>
    </source>
</evidence>
<dbReference type="InterPro" id="IPR001544">
    <property type="entry name" value="Aminotrans_IV"/>
</dbReference>
<evidence type="ECO:0000256" key="10">
    <source>
        <dbReference type="ARBA" id="ARBA00022898"/>
    </source>
</evidence>
<reference evidence="18 19" key="1">
    <citation type="submission" date="2016-10" db="EMBL/GenBank/DDBJ databases">
        <authorList>
            <person name="de Groot N.N."/>
        </authorList>
    </citation>
    <scope>NUCLEOTIDE SEQUENCE [LARGE SCALE GENOMIC DNA]</scope>
    <source>
        <strain evidence="18 19">ATCC 700224</strain>
    </source>
</reference>
<evidence type="ECO:0000256" key="1">
    <source>
        <dbReference type="ARBA" id="ARBA00001933"/>
    </source>
</evidence>
<dbReference type="AlphaFoldDB" id="A0A1G6XBM1"/>
<comment type="similarity">
    <text evidence="6 15">Belongs to the class-IV pyridoxal-phosphate-dependent aminotransferase family.</text>
</comment>
<gene>
    <name evidence="17" type="primary">ilvE</name>
    <name evidence="18" type="ORF">SAMN05421720_101414</name>
</gene>
<dbReference type="InterPro" id="IPR036038">
    <property type="entry name" value="Aminotransferase-like"/>
</dbReference>
<dbReference type="EMBL" id="FNAP01000001">
    <property type="protein sequence ID" value="SDD74685.1"/>
    <property type="molecule type" value="Genomic_DNA"/>
</dbReference>
<evidence type="ECO:0000256" key="6">
    <source>
        <dbReference type="ARBA" id="ARBA00009320"/>
    </source>
</evidence>
<dbReference type="OrthoDB" id="21319at2"/>
<dbReference type="GO" id="GO:0009097">
    <property type="term" value="P:isoleucine biosynthetic process"/>
    <property type="evidence" value="ECO:0007669"/>
    <property type="project" value="UniProtKB-UniPathway"/>
</dbReference>
<evidence type="ECO:0000256" key="8">
    <source>
        <dbReference type="ARBA" id="ARBA00022605"/>
    </source>
</evidence>
<dbReference type="UniPathway" id="UPA00049">
    <property type="reaction ID" value="UER00062"/>
</dbReference>
<evidence type="ECO:0000256" key="16">
    <source>
        <dbReference type="RuleBase" id="RU004516"/>
    </source>
</evidence>
<dbReference type="InterPro" id="IPR018300">
    <property type="entry name" value="Aminotrans_IV_CS"/>
</dbReference>
<keyword evidence="8 17" id="KW-0028">Amino-acid biosynthesis</keyword>
<evidence type="ECO:0000313" key="19">
    <source>
        <dbReference type="Proteomes" id="UP000199412"/>
    </source>
</evidence>
<evidence type="ECO:0000256" key="11">
    <source>
        <dbReference type="ARBA" id="ARBA00023304"/>
    </source>
</evidence>
<protein>
    <recommendedName>
        <fullName evidence="17">Branched-chain-amino-acid aminotransferase</fullName>
        <shortName evidence="17">BCAT</shortName>
        <ecNumber evidence="17">2.6.1.42</ecNumber>
    </recommendedName>
</protein>
<keyword evidence="7 17" id="KW-0032">Aminotransferase</keyword>
<comment type="pathway">
    <text evidence="3 17">Amino-acid biosynthesis; L-isoleucine biosynthesis; L-isoleucine from 2-oxobutanoate: step 4/4.</text>
</comment>
<dbReference type="NCBIfam" id="TIGR01122">
    <property type="entry name" value="ilvE_I"/>
    <property type="match status" value="1"/>
</dbReference>
<dbReference type="GO" id="GO:0052654">
    <property type="term" value="F:L-leucine-2-oxoglutarate transaminase activity"/>
    <property type="evidence" value="ECO:0007669"/>
    <property type="project" value="RHEA"/>
</dbReference>
<dbReference type="Gene3D" id="3.20.10.10">
    <property type="entry name" value="D-amino Acid Aminotransferase, subunit A, domain 2"/>
    <property type="match status" value="1"/>
</dbReference>